<proteinExistence type="predicted"/>
<dbReference type="InterPro" id="IPR045677">
    <property type="entry name" value="DUF6197"/>
</dbReference>
<dbReference type="AlphaFoldDB" id="A0A8D4BC96"/>
<reference evidence="1 2" key="1">
    <citation type="submission" date="2011-01" db="EMBL/GenBank/DDBJ databases">
        <title>Complete sequence of chromosome of Streptomyces flavogriseus ATCC 33331.</title>
        <authorList>
            <consortium name="US DOE Joint Genome Institute"/>
            <person name="Lucas S."/>
            <person name="Copeland A."/>
            <person name="Lapidus A."/>
            <person name="Cheng J.-F."/>
            <person name="Goodwin L."/>
            <person name="Pitluck S."/>
            <person name="Davenport K."/>
            <person name="Detter J.C."/>
            <person name="Han C."/>
            <person name="Tapia R."/>
            <person name="Land M."/>
            <person name="Hauser L."/>
            <person name="Kyrpides N."/>
            <person name="Ivanova N."/>
            <person name="Ovchinnikova G."/>
            <person name="Pagani I."/>
            <person name="Brumm P."/>
            <person name="Mead D."/>
            <person name="Woyke T."/>
        </authorList>
    </citation>
    <scope>NUCLEOTIDE SEQUENCE [LARGE SCALE GENOMIC DNA]</scope>
    <source>
        <strain evidence="2">ATCC 33331 / IAF-45CD</strain>
    </source>
</reference>
<protein>
    <submittedName>
        <fullName evidence="1">Uncharacterized protein</fullName>
    </submittedName>
</protein>
<organism evidence="1 2">
    <name type="scientific">Streptomyces pratensis (strain ATCC 33331 / IAF-45CD)</name>
    <dbReference type="NCBI Taxonomy" id="591167"/>
    <lineage>
        <taxon>Bacteria</taxon>
        <taxon>Bacillati</taxon>
        <taxon>Actinomycetota</taxon>
        <taxon>Actinomycetes</taxon>
        <taxon>Kitasatosporales</taxon>
        <taxon>Streptomycetaceae</taxon>
        <taxon>Streptomyces</taxon>
    </lineage>
</organism>
<dbReference type="Proteomes" id="UP000002066">
    <property type="component" value="Chromosome"/>
</dbReference>
<name>A0A8D4BC96_STRFA</name>
<gene>
    <name evidence="1" type="ordered locus">Sfla_3669</name>
</gene>
<evidence type="ECO:0000313" key="2">
    <source>
        <dbReference type="Proteomes" id="UP000002066"/>
    </source>
</evidence>
<accession>A0A8D4BC96</accession>
<dbReference type="OrthoDB" id="3869637at2"/>
<sequence>MSATTTRTTPPPLTVAEPVIDIGGMLRDIEQYLAARTRTTAHPLVTKTTQQLIDEALGAPAPAAPMTAMELPGRLLRLLPDWVLRIPAVRHRHGNRSVTATEHLELTALVIERYGWTQNKHRTRTGRACILGAQAVLFRLGIGDETTVDRAGQRLQAVLRNRGCTLAYHRWNDMPDRTAAEVVALVRTAARTEATR</sequence>
<dbReference type="Pfam" id="PF19698">
    <property type="entry name" value="DUF6197"/>
    <property type="match status" value="1"/>
</dbReference>
<dbReference type="EMBL" id="CP002475">
    <property type="protein sequence ID" value="ADW05087.1"/>
    <property type="molecule type" value="Genomic_DNA"/>
</dbReference>
<evidence type="ECO:0000313" key="1">
    <source>
        <dbReference type="EMBL" id="ADW05087.1"/>
    </source>
</evidence>
<dbReference type="KEGG" id="sfa:Sfla_3669"/>